<dbReference type="Pfam" id="PF05056">
    <property type="entry name" value="DUF674"/>
    <property type="match status" value="1"/>
</dbReference>
<gene>
    <name evidence="1" type="ORF">M0R45_037223</name>
</gene>
<accession>A0AAW1W3S7</accession>
<sequence>MATSNSSSTTVNLKLMIDKKPLFAEAGKDFVDFLFTLLSLPVGTVIRLLSKDANNESNAKKFYMYVSSCKTYPYTHSVSDDPKAICPQCHCPISNPASFVAPAAAATTLETSGQGRGYVRGVAMYMIMDDLEVKPTSTISSITLFNNFNVKDVGTFEERVVPLDMDKV</sequence>
<protein>
    <recommendedName>
        <fullName evidence="3">Nucleic acid-binding protein</fullName>
    </recommendedName>
</protein>
<organism evidence="1 2">
    <name type="scientific">Rubus argutus</name>
    <name type="common">Southern blackberry</name>
    <dbReference type="NCBI Taxonomy" id="59490"/>
    <lineage>
        <taxon>Eukaryota</taxon>
        <taxon>Viridiplantae</taxon>
        <taxon>Streptophyta</taxon>
        <taxon>Embryophyta</taxon>
        <taxon>Tracheophyta</taxon>
        <taxon>Spermatophyta</taxon>
        <taxon>Magnoliopsida</taxon>
        <taxon>eudicotyledons</taxon>
        <taxon>Gunneridae</taxon>
        <taxon>Pentapetalae</taxon>
        <taxon>rosids</taxon>
        <taxon>fabids</taxon>
        <taxon>Rosales</taxon>
        <taxon>Rosaceae</taxon>
        <taxon>Rosoideae</taxon>
        <taxon>Rosoideae incertae sedis</taxon>
        <taxon>Rubus</taxon>
    </lineage>
</organism>
<evidence type="ECO:0000313" key="2">
    <source>
        <dbReference type="Proteomes" id="UP001457282"/>
    </source>
</evidence>
<evidence type="ECO:0008006" key="3">
    <source>
        <dbReference type="Google" id="ProtNLM"/>
    </source>
</evidence>
<keyword evidence="2" id="KW-1185">Reference proteome</keyword>
<evidence type="ECO:0000313" key="1">
    <source>
        <dbReference type="EMBL" id="KAK9913405.1"/>
    </source>
</evidence>
<name>A0AAW1W3S7_RUBAR</name>
<dbReference type="InterPro" id="IPR007750">
    <property type="entry name" value="DUF674"/>
</dbReference>
<comment type="caution">
    <text evidence="1">The sequence shown here is derived from an EMBL/GenBank/DDBJ whole genome shotgun (WGS) entry which is preliminary data.</text>
</comment>
<dbReference type="AlphaFoldDB" id="A0AAW1W3S7"/>
<proteinExistence type="predicted"/>
<dbReference type="PANTHER" id="PTHR33103">
    <property type="entry name" value="OS01G0153900 PROTEIN"/>
    <property type="match status" value="1"/>
</dbReference>
<dbReference type="EMBL" id="JBEDUW010000007">
    <property type="protein sequence ID" value="KAK9913405.1"/>
    <property type="molecule type" value="Genomic_DNA"/>
</dbReference>
<dbReference type="Proteomes" id="UP001457282">
    <property type="component" value="Unassembled WGS sequence"/>
</dbReference>
<reference evidence="1 2" key="1">
    <citation type="journal article" date="2023" name="G3 (Bethesda)">
        <title>A chromosome-length genome assembly and annotation of blackberry (Rubus argutus, cv. 'Hillquist').</title>
        <authorList>
            <person name="Bruna T."/>
            <person name="Aryal R."/>
            <person name="Dudchenko O."/>
            <person name="Sargent D.J."/>
            <person name="Mead D."/>
            <person name="Buti M."/>
            <person name="Cavallini A."/>
            <person name="Hytonen T."/>
            <person name="Andres J."/>
            <person name="Pham M."/>
            <person name="Weisz D."/>
            <person name="Mascagni F."/>
            <person name="Usai G."/>
            <person name="Natali L."/>
            <person name="Bassil N."/>
            <person name="Fernandez G.E."/>
            <person name="Lomsadze A."/>
            <person name="Armour M."/>
            <person name="Olukolu B."/>
            <person name="Poorten T."/>
            <person name="Britton C."/>
            <person name="Davik J."/>
            <person name="Ashrafi H."/>
            <person name="Aiden E.L."/>
            <person name="Borodovsky M."/>
            <person name="Worthington M."/>
        </authorList>
    </citation>
    <scope>NUCLEOTIDE SEQUENCE [LARGE SCALE GENOMIC DNA]</scope>
    <source>
        <strain evidence="1">PI 553951</strain>
    </source>
</reference>
<dbReference type="PANTHER" id="PTHR33103:SF19">
    <property type="entry name" value="OS09G0544700 PROTEIN"/>
    <property type="match status" value="1"/>
</dbReference>